<gene>
    <name evidence="3" type="ORF">EEDITHA_LOCUS1005</name>
</gene>
<organism evidence="3 4">
    <name type="scientific">Euphydryas editha</name>
    <name type="common">Edith's checkerspot</name>
    <dbReference type="NCBI Taxonomy" id="104508"/>
    <lineage>
        <taxon>Eukaryota</taxon>
        <taxon>Metazoa</taxon>
        <taxon>Ecdysozoa</taxon>
        <taxon>Arthropoda</taxon>
        <taxon>Hexapoda</taxon>
        <taxon>Insecta</taxon>
        <taxon>Pterygota</taxon>
        <taxon>Neoptera</taxon>
        <taxon>Endopterygota</taxon>
        <taxon>Lepidoptera</taxon>
        <taxon>Glossata</taxon>
        <taxon>Ditrysia</taxon>
        <taxon>Papilionoidea</taxon>
        <taxon>Nymphalidae</taxon>
        <taxon>Nymphalinae</taxon>
        <taxon>Euphydryas</taxon>
    </lineage>
</organism>
<protein>
    <recommendedName>
        <fullName evidence="2">Carboxylesterase type B domain-containing protein</fullName>
    </recommendedName>
</protein>
<dbReference type="InterPro" id="IPR002018">
    <property type="entry name" value="CarbesteraseB"/>
</dbReference>
<dbReference type="AlphaFoldDB" id="A0AAU9TFE8"/>
<keyword evidence="4" id="KW-1185">Reference proteome</keyword>
<keyword evidence="1" id="KW-0325">Glycoprotein</keyword>
<reference evidence="3" key="1">
    <citation type="submission" date="2022-03" db="EMBL/GenBank/DDBJ databases">
        <authorList>
            <person name="Tunstrom K."/>
        </authorList>
    </citation>
    <scope>NUCLEOTIDE SEQUENCE</scope>
</reference>
<evidence type="ECO:0000259" key="2">
    <source>
        <dbReference type="Pfam" id="PF00135"/>
    </source>
</evidence>
<sequence>MDACYFLTLLLSTHVQIEVNEGILKGQVVKNEYGCPYFSFKGIPYAEPPVGELRFKVFERRPPQPRDDETSLIFLIETQVFYSKASQTKVHVSLQ</sequence>
<evidence type="ECO:0000256" key="1">
    <source>
        <dbReference type="ARBA" id="ARBA00023180"/>
    </source>
</evidence>
<accession>A0AAU9TFE8</accession>
<evidence type="ECO:0000313" key="4">
    <source>
        <dbReference type="Proteomes" id="UP001153954"/>
    </source>
</evidence>
<feature type="domain" description="Carboxylesterase type B" evidence="2">
    <location>
        <begin position="16"/>
        <end position="57"/>
    </location>
</feature>
<dbReference type="Gene3D" id="3.40.50.1820">
    <property type="entry name" value="alpha/beta hydrolase"/>
    <property type="match status" value="1"/>
</dbReference>
<evidence type="ECO:0000313" key="3">
    <source>
        <dbReference type="EMBL" id="CAH2084441.1"/>
    </source>
</evidence>
<name>A0AAU9TFE8_EUPED</name>
<dbReference type="InterPro" id="IPR029058">
    <property type="entry name" value="AB_hydrolase_fold"/>
</dbReference>
<dbReference type="EMBL" id="CAKOGL010000003">
    <property type="protein sequence ID" value="CAH2084441.1"/>
    <property type="molecule type" value="Genomic_DNA"/>
</dbReference>
<dbReference type="Pfam" id="PF00135">
    <property type="entry name" value="COesterase"/>
    <property type="match status" value="1"/>
</dbReference>
<comment type="caution">
    <text evidence="3">The sequence shown here is derived from an EMBL/GenBank/DDBJ whole genome shotgun (WGS) entry which is preliminary data.</text>
</comment>
<dbReference type="Proteomes" id="UP001153954">
    <property type="component" value="Unassembled WGS sequence"/>
</dbReference>
<proteinExistence type="predicted"/>
<dbReference type="SUPFAM" id="SSF53474">
    <property type="entry name" value="alpha/beta-Hydrolases"/>
    <property type="match status" value="1"/>
</dbReference>